<reference evidence="2" key="1">
    <citation type="submission" date="2023-07" db="EMBL/GenBank/DDBJ databases">
        <title>Two novel species in the genus Flavivirga.</title>
        <authorList>
            <person name="Kwon K."/>
        </authorList>
    </citation>
    <scope>NUCLEOTIDE SEQUENCE</scope>
    <source>
        <strain evidence="2">KACC 14158</strain>
    </source>
</reference>
<proteinExistence type="predicted"/>
<dbReference type="InterPro" id="IPR000866">
    <property type="entry name" value="AhpC/TSA"/>
</dbReference>
<dbReference type="PANTHER" id="PTHR42852:SF17">
    <property type="entry name" value="THIOREDOXIN-LIKE PROTEIN HI_1115"/>
    <property type="match status" value="1"/>
</dbReference>
<dbReference type="EMBL" id="JAUOEL010000001">
    <property type="protein sequence ID" value="MDO5973119.1"/>
    <property type="molecule type" value="Genomic_DNA"/>
</dbReference>
<keyword evidence="3" id="KW-1185">Reference proteome</keyword>
<dbReference type="InterPro" id="IPR050553">
    <property type="entry name" value="Thioredoxin_ResA/DsbE_sf"/>
</dbReference>
<evidence type="ECO:0000313" key="2">
    <source>
        <dbReference type="EMBL" id="MDO5973119.1"/>
    </source>
</evidence>
<gene>
    <name evidence="2" type="ORF">Q4Q40_02895</name>
</gene>
<protein>
    <submittedName>
        <fullName evidence="2">TlpA disulfide reductase family protein</fullName>
    </submittedName>
</protein>
<feature type="domain" description="Thioredoxin" evidence="1">
    <location>
        <begin position="101"/>
        <end position="246"/>
    </location>
</feature>
<dbReference type="Gene3D" id="3.40.30.10">
    <property type="entry name" value="Glutaredoxin"/>
    <property type="match status" value="1"/>
</dbReference>
<dbReference type="CDD" id="cd02966">
    <property type="entry name" value="TlpA_like_family"/>
    <property type="match status" value="1"/>
</dbReference>
<dbReference type="PROSITE" id="PS51352">
    <property type="entry name" value="THIOREDOXIN_2"/>
    <property type="match status" value="1"/>
</dbReference>
<evidence type="ECO:0000313" key="3">
    <source>
        <dbReference type="Proteomes" id="UP001176806"/>
    </source>
</evidence>
<dbReference type="InterPro" id="IPR036249">
    <property type="entry name" value="Thioredoxin-like_sf"/>
</dbReference>
<dbReference type="InterPro" id="IPR013766">
    <property type="entry name" value="Thioredoxin_domain"/>
</dbReference>
<dbReference type="Proteomes" id="UP001176806">
    <property type="component" value="Unassembled WGS sequence"/>
</dbReference>
<sequence length="246" mass="28792">MNKILLTSIILFFVITISGAQVKTYYKTSNSNRIFTKNKYDKHKEDIMSQLNDKYDEVTINERLIDSLTSQDSIIKTYKLEIRTKKTSSKGIKRPKEKIYNYLNKELPNFNLQTINGENISFSDLKNKPTVINFWFTRCKPCVEEMPILNKLVEKYSDKVNFISITPESKKAVTLFLEKHKFNYVHLVSARNYINEIGLYSYPKNVFINKLGEIKHIKYGIPTFKKNGVTKLGTGDEFERFIKELL</sequence>
<name>A0ABT8WJE5_9FLAO</name>
<evidence type="ECO:0000259" key="1">
    <source>
        <dbReference type="PROSITE" id="PS51352"/>
    </source>
</evidence>
<comment type="caution">
    <text evidence="2">The sequence shown here is derived from an EMBL/GenBank/DDBJ whole genome shotgun (WGS) entry which is preliminary data.</text>
</comment>
<dbReference type="Pfam" id="PF00578">
    <property type="entry name" value="AhpC-TSA"/>
    <property type="match status" value="1"/>
</dbReference>
<dbReference type="PANTHER" id="PTHR42852">
    <property type="entry name" value="THIOL:DISULFIDE INTERCHANGE PROTEIN DSBE"/>
    <property type="match status" value="1"/>
</dbReference>
<organism evidence="2 3">
    <name type="scientific">Flavivirga jejuensis</name>
    <dbReference type="NCBI Taxonomy" id="870487"/>
    <lineage>
        <taxon>Bacteria</taxon>
        <taxon>Pseudomonadati</taxon>
        <taxon>Bacteroidota</taxon>
        <taxon>Flavobacteriia</taxon>
        <taxon>Flavobacteriales</taxon>
        <taxon>Flavobacteriaceae</taxon>
        <taxon>Flavivirga</taxon>
    </lineage>
</organism>
<dbReference type="SUPFAM" id="SSF52833">
    <property type="entry name" value="Thioredoxin-like"/>
    <property type="match status" value="1"/>
</dbReference>
<accession>A0ABT8WJE5</accession>
<dbReference type="RefSeq" id="WP_303300183.1">
    <property type="nucleotide sequence ID" value="NZ_BAABDA010000042.1"/>
</dbReference>